<dbReference type="Pfam" id="PF02472">
    <property type="entry name" value="ExbD"/>
    <property type="match status" value="1"/>
</dbReference>
<organism evidence="9 10">
    <name type="scientific">Paroceanicella profunda</name>
    <dbReference type="NCBI Taxonomy" id="2579971"/>
    <lineage>
        <taxon>Bacteria</taxon>
        <taxon>Pseudomonadati</taxon>
        <taxon>Pseudomonadota</taxon>
        <taxon>Alphaproteobacteria</taxon>
        <taxon>Rhodobacterales</taxon>
        <taxon>Paracoccaceae</taxon>
        <taxon>Paroceanicella</taxon>
    </lineage>
</organism>
<dbReference type="RefSeq" id="WP_138575599.1">
    <property type="nucleotide sequence ID" value="NZ_CP040818.1"/>
</dbReference>
<dbReference type="PANTHER" id="PTHR30558">
    <property type="entry name" value="EXBD MEMBRANE COMPONENT OF PMF-DRIVEN MACROMOLECULE IMPORT SYSTEM"/>
    <property type="match status" value="1"/>
</dbReference>
<reference evidence="9 10" key="1">
    <citation type="submission" date="2019-06" db="EMBL/GenBank/DDBJ databases">
        <title>Genome sequence of Rhodobacteraceae bacterium D4M1.</title>
        <authorList>
            <person name="Cao J."/>
        </authorList>
    </citation>
    <scope>NUCLEOTIDE SEQUENCE [LARGE SCALE GENOMIC DNA]</scope>
    <source>
        <strain evidence="9 10">D4M1</strain>
    </source>
</reference>
<sequence>MKLATPPKEPPRESIVPMINVVFLLLIFFLMTATLTPPEPLQVEPARSDTAEPGEAKPVIFLNRDGEIAFRDVRGDAAIAAAAAEGAGLIRADAAAPAQAVARLLGALQAAGLSDLSLVTVPR</sequence>
<dbReference type="KEGG" id="ppru:FDP22_05035"/>
<evidence type="ECO:0000256" key="8">
    <source>
        <dbReference type="SAM" id="Phobius"/>
    </source>
</evidence>
<keyword evidence="5 8" id="KW-1133">Transmembrane helix</keyword>
<gene>
    <name evidence="9" type="ORF">FDP22_05035</name>
</gene>
<evidence type="ECO:0000313" key="9">
    <source>
        <dbReference type="EMBL" id="QDL91201.1"/>
    </source>
</evidence>
<accession>A0A5B8FGG5</accession>
<comment type="similarity">
    <text evidence="2 7">Belongs to the ExbD/TolR family.</text>
</comment>
<dbReference type="GO" id="GO:0022857">
    <property type="term" value="F:transmembrane transporter activity"/>
    <property type="evidence" value="ECO:0007669"/>
    <property type="project" value="InterPro"/>
</dbReference>
<feature type="transmembrane region" description="Helical" evidence="8">
    <location>
        <begin position="15"/>
        <end position="35"/>
    </location>
</feature>
<dbReference type="AlphaFoldDB" id="A0A5B8FGG5"/>
<dbReference type="PANTHER" id="PTHR30558:SF3">
    <property type="entry name" value="BIOPOLYMER TRANSPORT PROTEIN EXBD-RELATED"/>
    <property type="match status" value="1"/>
</dbReference>
<evidence type="ECO:0000256" key="2">
    <source>
        <dbReference type="ARBA" id="ARBA00005811"/>
    </source>
</evidence>
<dbReference type="GO" id="GO:0005886">
    <property type="term" value="C:plasma membrane"/>
    <property type="evidence" value="ECO:0007669"/>
    <property type="project" value="UniProtKB-SubCell"/>
</dbReference>
<evidence type="ECO:0000256" key="6">
    <source>
        <dbReference type="ARBA" id="ARBA00023136"/>
    </source>
</evidence>
<dbReference type="InterPro" id="IPR003400">
    <property type="entry name" value="ExbD"/>
</dbReference>
<dbReference type="GO" id="GO:0015031">
    <property type="term" value="P:protein transport"/>
    <property type="evidence" value="ECO:0007669"/>
    <property type="project" value="UniProtKB-KW"/>
</dbReference>
<evidence type="ECO:0000313" key="10">
    <source>
        <dbReference type="Proteomes" id="UP000305888"/>
    </source>
</evidence>
<evidence type="ECO:0000256" key="7">
    <source>
        <dbReference type="RuleBase" id="RU003879"/>
    </source>
</evidence>
<dbReference type="OrthoDB" id="8479787at2"/>
<keyword evidence="7" id="KW-0653">Protein transport</keyword>
<evidence type="ECO:0000256" key="3">
    <source>
        <dbReference type="ARBA" id="ARBA00022475"/>
    </source>
</evidence>
<dbReference type="Proteomes" id="UP000305888">
    <property type="component" value="Chromosome"/>
</dbReference>
<dbReference type="EMBL" id="CP040818">
    <property type="protein sequence ID" value="QDL91201.1"/>
    <property type="molecule type" value="Genomic_DNA"/>
</dbReference>
<protein>
    <submittedName>
        <fullName evidence="9">Biopolymer transporter ExbD</fullName>
    </submittedName>
</protein>
<evidence type="ECO:0000256" key="5">
    <source>
        <dbReference type="ARBA" id="ARBA00022989"/>
    </source>
</evidence>
<proteinExistence type="inferred from homology"/>
<keyword evidence="10" id="KW-1185">Reference proteome</keyword>
<keyword evidence="3" id="KW-1003">Cell membrane</keyword>
<keyword evidence="7" id="KW-0813">Transport</keyword>
<comment type="subcellular location">
    <subcellularLocation>
        <location evidence="1">Cell membrane</location>
        <topology evidence="1">Single-pass membrane protein</topology>
    </subcellularLocation>
    <subcellularLocation>
        <location evidence="7">Cell membrane</location>
        <topology evidence="7">Single-pass type II membrane protein</topology>
    </subcellularLocation>
</comment>
<evidence type="ECO:0000256" key="4">
    <source>
        <dbReference type="ARBA" id="ARBA00022692"/>
    </source>
</evidence>
<keyword evidence="4 7" id="KW-0812">Transmembrane</keyword>
<name>A0A5B8FGG5_9RHOB</name>
<keyword evidence="6 8" id="KW-0472">Membrane</keyword>
<evidence type="ECO:0000256" key="1">
    <source>
        <dbReference type="ARBA" id="ARBA00004162"/>
    </source>
</evidence>